<dbReference type="GeneID" id="87016622"/>
<gene>
    <name evidence="3" type="ORF">PWF71_12845</name>
</gene>
<organism evidence="3 4">
    <name type="scientific">Microbacterium maritypicum</name>
    <name type="common">Microbacterium liquefaciens</name>
    <dbReference type="NCBI Taxonomy" id="33918"/>
    <lineage>
        <taxon>Bacteria</taxon>
        <taxon>Bacillati</taxon>
        <taxon>Actinomycetota</taxon>
        <taxon>Actinomycetes</taxon>
        <taxon>Micrococcales</taxon>
        <taxon>Microbacteriaceae</taxon>
        <taxon>Microbacterium</taxon>
    </lineage>
</organism>
<dbReference type="GO" id="GO:0032259">
    <property type="term" value="P:methylation"/>
    <property type="evidence" value="ECO:0007669"/>
    <property type="project" value="UniProtKB-KW"/>
</dbReference>
<name>A0AAJ5SH53_MICMQ</name>
<dbReference type="EMBL" id="CP118606">
    <property type="protein sequence ID" value="WEF20165.1"/>
    <property type="molecule type" value="Genomic_DNA"/>
</dbReference>
<dbReference type="PROSITE" id="PS51257">
    <property type="entry name" value="PROKAR_LIPOPROTEIN"/>
    <property type="match status" value="1"/>
</dbReference>
<protein>
    <submittedName>
        <fullName evidence="3">DNA modification methylase</fullName>
    </submittedName>
</protein>
<evidence type="ECO:0000313" key="4">
    <source>
        <dbReference type="Proteomes" id="UP001214756"/>
    </source>
</evidence>
<evidence type="ECO:0000313" key="3">
    <source>
        <dbReference type="EMBL" id="WEF20165.1"/>
    </source>
</evidence>
<feature type="compositionally biased region" description="Low complexity" evidence="1">
    <location>
        <begin position="169"/>
        <end position="179"/>
    </location>
</feature>
<feature type="region of interest" description="Disordered" evidence="1">
    <location>
        <begin position="146"/>
        <end position="179"/>
    </location>
</feature>
<evidence type="ECO:0000256" key="1">
    <source>
        <dbReference type="SAM" id="MobiDB-lite"/>
    </source>
</evidence>
<dbReference type="GO" id="GO:0008168">
    <property type="term" value="F:methyltransferase activity"/>
    <property type="evidence" value="ECO:0007669"/>
    <property type="project" value="UniProtKB-KW"/>
</dbReference>
<keyword evidence="2" id="KW-0732">Signal</keyword>
<sequence length="179" mass="17976">MKSRLVASAALSALVLLGATGCTFITPQSTKTEYAASDGVNVSDADGPIDVRNALVVATEDGSVGNLIAAFVNPTDEKATLTITVAGVDPLVVTVPAGDTVSLGAGAEPLRIVGLDTKPGATVEMHFQSGDSTGVKTEVPVLDGTLPYYSDLAPSEKTAPSTPTPTPKPTDTAAPAPSN</sequence>
<dbReference type="Proteomes" id="UP001214756">
    <property type="component" value="Chromosome"/>
</dbReference>
<reference evidence="3" key="1">
    <citation type="submission" date="2023-02" db="EMBL/GenBank/DDBJ databases">
        <title>Genome sequence of Microbacterium liquefaciens B1075.</title>
        <authorList>
            <person name="Cao J."/>
            <person name="Li X."/>
        </authorList>
    </citation>
    <scope>NUCLEOTIDE SEQUENCE</scope>
    <source>
        <strain evidence="3">B1075</strain>
    </source>
</reference>
<dbReference type="RefSeq" id="WP_017828958.1">
    <property type="nucleotide sequence ID" value="NZ_CBDRLE010000001.1"/>
</dbReference>
<keyword evidence="3" id="KW-0489">Methyltransferase</keyword>
<feature type="chain" id="PRO_5044472400" evidence="2">
    <location>
        <begin position="19"/>
        <end position="179"/>
    </location>
</feature>
<evidence type="ECO:0000256" key="2">
    <source>
        <dbReference type="SAM" id="SignalP"/>
    </source>
</evidence>
<dbReference type="AlphaFoldDB" id="A0AAJ5SH53"/>
<feature type="signal peptide" evidence="2">
    <location>
        <begin position="1"/>
        <end position="18"/>
    </location>
</feature>
<keyword evidence="3" id="KW-0808">Transferase</keyword>
<proteinExistence type="predicted"/>
<accession>A0AAJ5SH53</accession>